<feature type="transmembrane region" description="Helical" evidence="1">
    <location>
        <begin position="12"/>
        <end position="30"/>
    </location>
</feature>
<name>A0A366E683_9HYPH</name>
<feature type="transmembrane region" description="Helical" evidence="1">
    <location>
        <begin position="72"/>
        <end position="88"/>
    </location>
</feature>
<proteinExistence type="inferred from homology"/>
<dbReference type="GO" id="GO:0022857">
    <property type="term" value="F:transmembrane transporter activity"/>
    <property type="evidence" value="ECO:0007669"/>
    <property type="project" value="UniProtKB-UniRule"/>
</dbReference>
<comment type="similarity">
    <text evidence="1">Belongs to the vitamin uptake transporter (VUT/ECF) (TC 2.A.88) family. Q precursor transporter subfamily.</text>
</comment>
<keyword evidence="1" id="KW-1003">Cell membrane</keyword>
<feature type="transmembrane region" description="Helical" evidence="1">
    <location>
        <begin position="192"/>
        <end position="212"/>
    </location>
</feature>
<keyword evidence="1" id="KW-0472">Membrane</keyword>
<keyword evidence="1" id="KW-1133">Transmembrane helix</keyword>
<sequence>MPLQHNSALKALIFPVLAMCAAVAASNILVQYPVHYLGLQEILTYGAFTYPFAFLVNDLTNRRFGPQRARQVVYAGFALGVIMSIWLASPRLAVASGSAFLFAQLLDISVFSRLRRLRWWKAPLAAALCGSVLDTILFFSLAFAAPFAVLDTAFGLADSSMIDQVQWFGLTMPLWLSLALGDFGIKVLMSVVMLVPYGAILALFAPSIYGAGKSDAAKPASR</sequence>
<dbReference type="RefSeq" id="WP_245416483.1">
    <property type="nucleotide sequence ID" value="NZ_JBHEEG010000002.1"/>
</dbReference>
<dbReference type="PANTHER" id="PTHR34300:SF1">
    <property type="entry name" value="QUEUOSINE PRECURSOR TRANSPORTER"/>
    <property type="match status" value="1"/>
</dbReference>
<dbReference type="HAMAP" id="MF_02088">
    <property type="entry name" value="Q_prec_transport"/>
    <property type="match status" value="1"/>
</dbReference>
<protein>
    <recommendedName>
        <fullName evidence="1">Probable queuosine precursor transporter</fullName>
        <shortName evidence="1">Q precursor transporter</shortName>
    </recommendedName>
</protein>
<dbReference type="AlphaFoldDB" id="A0A366E683"/>
<keyword evidence="1" id="KW-0997">Cell inner membrane</keyword>
<keyword evidence="3" id="KW-1185">Reference proteome</keyword>
<accession>A0A366E683</accession>
<gene>
    <name evidence="2" type="ORF">DFR47_102671</name>
</gene>
<reference evidence="2 3" key="1">
    <citation type="submission" date="2018-06" db="EMBL/GenBank/DDBJ databases">
        <title>Genomic Encyclopedia of Type Strains, Phase IV (KMG-IV): sequencing the most valuable type-strain genomes for metagenomic binning, comparative biology and taxonomic classification.</title>
        <authorList>
            <person name="Goeker M."/>
        </authorList>
    </citation>
    <scope>NUCLEOTIDE SEQUENCE [LARGE SCALE GENOMIC DNA]</scope>
    <source>
        <strain evidence="2 3">DSM 25619</strain>
    </source>
</reference>
<comment type="function">
    <text evidence="1">Involved in the import of queuosine (Q) precursors, required for Q precursor salvage.</text>
</comment>
<feature type="transmembrane region" description="Helical" evidence="1">
    <location>
        <begin position="94"/>
        <end position="112"/>
    </location>
</feature>
<evidence type="ECO:0000313" key="3">
    <source>
        <dbReference type="Proteomes" id="UP000252893"/>
    </source>
</evidence>
<dbReference type="PANTHER" id="PTHR34300">
    <property type="entry name" value="QUEUOSINE PRECURSOR TRANSPORTER-RELATED"/>
    <property type="match status" value="1"/>
</dbReference>
<comment type="subcellular location">
    <subcellularLocation>
        <location evidence="1">Cell inner membrane</location>
        <topology evidence="1">Multi-pass membrane protein</topology>
    </subcellularLocation>
</comment>
<comment type="caution">
    <text evidence="2">The sequence shown here is derived from an EMBL/GenBank/DDBJ whole genome shotgun (WGS) entry which is preliminary data.</text>
</comment>
<dbReference type="Pfam" id="PF02592">
    <property type="entry name" value="Vut_1"/>
    <property type="match status" value="1"/>
</dbReference>
<dbReference type="EMBL" id="QNRH01000002">
    <property type="protein sequence ID" value="RBO97880.1"/>
    <property type="molecule type" value="Genomic_DNA"/>
</dbReference>
<dbReference type="GO" id="GO:0005886">
    <property type="term" value="C:plasma membrane"/>
    <property type="evidence" value="ECO:0007669"/>
    <property type="project" value="UniProtKB-SubCell"/>
</dbReference>
<organism evidence="2 3">
    <name type="scientific">Pseudochrobactrum asaccharolyticum</name>
    <dbReference type="NCBI Taxonomy" id="354351"/>
    <lineage>
        <taxon>Bacteria</taxon>
        <taxon>Pseudomonadati</taxon>
        <taxon>Pseudomonadota</taxon>
        <taxon>Alphaproteobacteria</taxon>
        <taxon>Hyphomicrobiales</taxon>
        <taxon>Brucellaceae</taxon>
        <taxon>Pseudochrobactrum</taxon>
    </lineage>
</organism>
<keyword evidence="1" id="KW-0812">Transmembrane</keyword>
<evidence type="ECO:0000256" key="1">
    <source>
        <dbReference type="HAMAP-Rule" id="MF_02088"/>
    </source>
</evidence>
<dbReference type="Proteomes" id="UP000252893">
    <property type="component" value="Unassembled WGS sequence"/>
</dbReference>
<evidence type="ECO:0000313" key="2">
    <source>
        <dbReference type="EMBL" id="RBO97880.1"/>
    </source>
</evidence>
<feature type="transmembrane region" description="Helical" evidence="1">
    <location>
        <begin position="165"/>
        <end position="185"/>
    </location>
</feature>
<feature type="transmembrane region" description="Helical" evidence="1">
    <location>
        <begin position="42"/>
        <end position="60"/>
    </location>
</feature>
<dbReference type="InterPro" id="IPR003744">
    <property type="entry name" value="YhhQ"/>
</dbReference>
<feature type="transmembrane region" description="Helical" evidence="1">
    <location>
        <begin position="124"/>
        <end position="145"/>
    </location>
</feature>
<keyword evidence="1" id="KW-0813">Transport</keyword>